<sequence length="184" mass="21245">MHCIVPHSLPNIRVLVISWIKRDGHRQNQEQIYGPNFYNDCFRSKLVIRVTPSLSPRNTSQANQTKGELPVFLVANTSWDVIVTLNLRALSNLQQNCLNPTKSYLDIINSFLFGDSEKEILIKIGFYEEITSRLNYYLTMFSHRNRFAGYEISVLILLSIINSQFVELTNEGGFNMEITRENIV</sequence>
<dbReference type="EMBL" id="APAU02000017">
    <property type="protein sequence ID" value="EUB61853.1"/>
    <property type="molecule type" value="Genomic_DNA"/>
</dbReference>
<protein>
    <submittedName>
        <fullName evidence="1">Uncharacterized protein</fullName>
    </submittedName>
</protein>
<reference evidence="1 2" key="1">
    <citation type="journal article" date="2013" name="Nat. Genet.">
        <title>The genome of the hydatid tapeworm Echinococcus granulosus.</title>
        <authorList>
            <person name="Zheng H."/>
            <person name="Zhang W."/>
            <person name="Zhang L."/>
            <person name="Zhang Z."/>
            <person name="Li J."/>
            <person name="Lu G."/>
            <person name="Zhu Y."/>
            <person name="Wang Y."/>
            <person name="Huang Y."/>
            <person name="Liu J."/>
            <person name="Kang H."/>
            <person name="Chen J."/>
            <person name="Wang L."/>
            <person name="Chen A."/>
            <person name="Yu S."/>
            <person name="Gao Z."/>
            <person name="Jin L."/>
            <person name="Gu W."/>
            <person name="Wang Z."/>
            <person name="Zhao L."/>
            <person name="Shi B."/>
            <person name="Wen H."/>
            <person name="Lin R."/>
            <person name="Jones M.K."/>
            <person name="Brejova B."/>
            <person name="Vinar T."/>
            <person name="Zhao G."/>
            <person name="McManus D.P."/>
            <person name="Chen Z."/>
            <person name="Zhou Y."/>
            <person name="Wang S."/>
        </authorList>
    </citation>
    <scope>NUCLEOTIDE SEQUENCE [LARGE SCALE GENOMIC DNA]</scope>
</reference>
<comment type="caution">
    <text evidence="1">The sequence shown here is derived from an EMBL/GenBank/DDBJ whole genome shotgun (WGS) entry which is preliminary data.</text>
</comment>
<dbReference type="Proteomes" id="UP000019149">
    <property type="component" value="Unassembled WGS sequence"/>
</dbReference>
<evidence type="ECO:0000313" key="2">
    <source>
        <dbReference type="Proteomes" id="UP000019149"/>
    </source>
</evidence>
<organism evidence="1 2">
    <name type="scientific">Echinococcus granulosus</name>
    <name type="common">Hydatid tapeworm</name>
    <dbReference type="NCBI Taxonomy" id="6210"/>
    <lineage>
        <taxon>Eukaryota</taxon>
        <taxon>Metazoa</taxon>
        <taxon>Spiralia</taxon>
        <taxon>Lophotrochozoa</taxon>
        <taxon>Platyhelminthes</taxon>
        <taxon>Cestoda</taxon>
        <taxon>Eucestoda</taxon>
        <taxon>Cyclophyllidea</taxon>
        <taxon>Taeniidae</taxon>
        <taxon>Echinococcus</taxon>
        <taxon>Echinococcus granulosus group</taxon>
    </lineage>
</organism>
<dbReference type="KEGG" id="egl:EGR_03399"/>
<keyword evidence="2" id="KW-1185">Reference proteome</keyword>
<name>W6ULA6_ECHGR</name>
<dbReference type="CTD" id="36339114"/>
<dbReference type="RefSeq" id="XP_024353049.1">
    <property type="nucleotide sequence ID" value="XM_024492648.1"/>
</dbReference>
<dbReference type="AlphaFoldDB" id="W6ULA6"/>
<gene>
    <name evidence="1" type="ORF">EGR_03399</name>
</gene>
<proteinExistence type="predicted"/>
<accession>W6ULA6</accession>
<dbReference type="GeneID" id="36339114"/>
<evidence type="ECO:0000313" key="1">
    <source>
        <dbReference type="EMBL" id="EUB61853.1"/>
    </source>
</evidence>